<dbReference type="HAMAP" id="MF_00013">
    <property type="entry name" value="LipB"/>
    <property type="match status" value="1"/>
</dbReference>
<dbReference type="PROSITE" id="PS01313">
    <property type="entry name" value="LIPB"/>
    <property type="match status" value="1"/>
</dbReference>
<dbReference type="PANTHER" id="PTHR10993">
    <property type="entry name" value="OCTANOYLTRANSFERASE"/>
    <property type="match status" value="1"/>
</dbReference>
<comment type="similarity">
    <text evidence="2">Belongs to the LipB family.</text>
</comment>
<evidence type="ECO:0000256" key="5">
    <source>
        <dbReference type="ARBA" id="ARBA00023315"/>
    </source>
</evidence>
<organism evidence="7">
    <name type="scientific">Blastobotrys adeninivorans</name>
    <name type="common">Yeast</name>
    <name type="synonym">Arxula adeninivorans</name>
    <dbReference type="NCBI Taxonomy" id="409370"/>
    <lineage>
        <taxon>Eukaryota</taxon>
        <taxon>Fungi</taxon>
        <taxon>Dikarya</taxon>
        <taxon>Ascomycota</taxon>
        <taxon>Saccharomycotina</taxon>
        <taxon>Dipodascomycetes</taxon>
        <taxon>Dipodascales</taxon>
        <taxon>Trichomonascaceae</taxon>
        <taxon>Blastobotrys</taxon>
    </lineage>
</organism>
<name>A0A060TBU4_BLAAD</name>
<dbReference type="Pfam" id="PF21948">
    <property type="entry name" value="LplA-B_cat"/>
    <property type="match status" value="1"/>
</dbReference>
<proteinExistence type="inferred from homology"/>
<dbReference type="SUPFAM" id="SSF55681">
    <property type="entry name" value="Class II aaRS and biotin synthetases"/>
    <property type="match status" value="1"/>
</dbReference>
<dbReference type="AlphaFoldDB" id="A0A060TBU4"/>
<comment type="pathway">
    <text evidence="1">Protein modification; protein lipoylation via endogenous pathway; protein N(6)-(lipoyl)lysine from octanoyl-[acyl-carrier-protein]: step 1/2.</text>
</comment>
<dbReference type="NCBIfam" id="NF010925">
    <property type="entry name" value="PRK14345.1"/>
    <property type="match status" value="1"/>
</dbReference>
<protein>
    <recommendedName>
        <fullName evidence="3">lipoyl(octanoyl) transferase</fullName>
        <ecNumber evidence="3">2.3.1.181</ecNumber>
    </recommendedName>
</protein>
<dbReference type="InterPro" id="IPR004143">
    <property type="entry name" value="BPL_LPL_catalytic"/>
</dbReference>
<evidence type="ECO:0000256" key="1">
    <source>
        <dbReference type="ARBA" id="ARBA00004821"/>
    </source>
</evidence>
<feature type="domain" description="BPL/LPL catalytic" evidence="6">
    <location>
        <begin position="78"/>
        <end position="259"/>
    </location>
</feature>
<evidence type="ECO:0000259" key="6">
    <source>
        <dbReference type="PROSITE" id="PS51733"/>
    </source>
</evidence>
<dbReference type="InterPro" id="IPR000544">
    <property type="entry name" value="Octanoyltransferase"/>
</dbReference>
<evidence type="ECO:0000256" key="3">
    <source>
        <dbReference type="ARBA" id="ARBA00012334"/>
    </source>
</evidence>
<dbReference type="InterPro" id="IPR045864">
    <property type="entry name" value="aa-tRNA-synth_II/BPL/LPL"/>
</dbReference>
<dbReference type="GO" id="GO:0033819">
    <property type="term" value="F:lipoyl(octanoyl) transferase activity"/>
    <property type="evidence" value="ECO:0007669"/>
    <property type="project" value="UniProtKB-EC"/>
</dbReference>
<gene>
    <name evidence="7" type="ORF">GNLVRS02_ARAD1B11352g</name>
</gene>
<evidence type="ECO:0000313" key="7">
    <source>
        <dbReference type="EMBL" id="CDP36367.1"/>
    </source>
</evidence>
<dbReference type="NCBIfam" id="TIGR00214">
    <property type="entry name" value="lipB"/>
    <property type="match status" value="1"/>
</dbReference>
<keyword evidence="5" id="KW-0012">Acyltransferase</keyword>
<dbReference type="InterPro" id="IPR020605">
    <property type="entry name" value="Octanoyltransferase_CS"/>
</dbReference>
<reference evidence="7" key="1">
    <citation type="submission" date="2014-02" db="EMBL/GenBank/DDBJ databases">
        <authorList>
            <person name="Genoscope - CEA"/>
        </authorList>
    </citation>
    <scope>NUCLEOTIDE SEQUENCE</scope>
    <source>
        <strain evidence="7">LS3</strain>
    </source>
</reference>
<dbReference type="Gene3D" id="3.30.930.10">
    <property type="entry name" value="Bira Bifunctional Protein, Domain 2"/>
    <property type="match status" value="1"/>
</dbReference>
<keyword evidence="4" id="KW-0808">Transferase</keyword>
<evidence type="ECO:0000256" key="2">
    <source>
        <dbReference type="ARBA" id="ARBA00007907"/>
    </source>
</evidence>
<dbReference type="UniPathway" id="UPA00538">
    <property type="reaction ID" value="UER00592"/>
</dbReference>
<accession>A0A060TBU4</accession>
<dbReference type="GO" id="GO:0009249">
    <property type="term" value="P:protein lipoylation"/>
    <property type="evidence" value="ECO:0007669"/>
    <property type="project" value="InterPro"/>
</dbReference>
<dbReference type="PROSITE" id="PS51733">
    <property type="entry name" value="BPL_LPL_CATALYTIC"/>
    <property type="match status" value="1"/>
</dbReference>
<reference evidence="7" key="2">
    <citation type="submission" date="2014-06" db="EMBL/GenBank/DDBJ databases">
        <title>The complete genome of Blastobotrys (Arxula) adeninivorans LS3 - a yeast of biotechnological interest.</title>
        <authorList>
            <person name="Kunze G."/>
            <person name="Gaillardin C."/>
            <person name="Czernicka M."/>
            <person name="Durrens P."/>
            <person name="Martin T."/>
            <person name="Boer E."/>
            <person name="Gabaldon T."/>
            <person name="Cruz J."/>
            <person name="Talla E."/>
            <person name="Marck C."/>
            <person name="Goffeau A."/>
            <person name="Barbe V."/>
            <person name="Baret P."/>
            <person name="Baronian K."/>
            <person name="Beier S."/>
            <person name="Bleykasten C."/>
            <person name="Bode R."/>
            <person name="Casaregola S."/>
            <person name="Despons L."/>
            <person name="Fairhead C."/>
            <person name="Giersberg M."/>
            <person name="Gierski P."/>
            <person name="Hahnel U."/>
            <person name="Hartmann A."/>
            <person name="Jankowska D."/>
            <person name="Jubin C."/>
            <person name="Jung P."/>
            <person name="Lafontaine I."/>
            <person name="Leh-Louis V."/>
            <person name="Lemaire M."/>
            <person name="Marcet-Houben M."/>
            <person name="Mascher M."/>
            <person name="Morel G."/>
            <person name="Richard G.-F."/>
            <person name="Riechen J."/>
            <person name="Sacerdot C."/>
            <person name="Sarkar A."/>
            <person name="Savel G."/>
            <person name="Schacherer J."/>
            <person name="Sherman D."/>
            <person name="Straub M.-L."/>
            <person name="Stein N."/>
            <person name="Thierry A."/>
            <person name="Trautwein-Schult A."/>
            <person name="Westhof E."/>
            <person name="Worch S."/>
            <person name="Dujon B."/>
            <person name="Souciet J.-L."/>
            <person name="Wincker P."/>
            <person name="Scholz U."/>
            <person name="Neuveglise N."/>
        </authorList>
    </citation>
    <scope>NUCLEOTIDE SEQUENCE</scope>
    <source>
        <strain evidence="7">LS3</strain>
    </source>
</reference>
<dbReference type="PhylomeDB" id="A0A060TBU4"/>
<dbReference type="CDD" id="cd16444">
    <property type="entry name" value="LipB"/>
    <property type="match status" value="1"/>
</dbReference>
<dbReference type="EMBL" id="HG937692">
    <property type="protein sequence ID" value="CDP36367.1"/>
    <property type="molecule type" value="Genomic_DNA"/>
</dbReference>
<dbReference type="EC" id="2.3.1.181" evidence="3"/>
<evidence type="ECO:0000256" key="4">
    <source>
        <dbReference type="ARBA" id="ARBA00022679"/>
    </source>
</evidence>
<sequence>MIKTPLRYLRQSCRGIQGPVLRRFESSCSGPVISPKVGADQKTLQVLYPSGRVTYEQAAEIQDRYVRKALDSKAAGLSTPPPTLLCFEMDPVYTIGRRERGKLSETEREHLNHNGAHLVETLRGGQTTFHGPGQLVAYPIVDLRALHLPVRCYVRILENSIINTLGKYGISSKITDNTGVWINDDEKIAAIGIHVRRSVTSHGMALNVSTDTAWFDRIIACGLPDKSTTTMAKQGVETSIHEVAQVFSAQLASALDCNKVEELPISRDGIDQGHSPNSQ</sequence>
<dbReference type="PANTHER" id="PTHR10993:SF7">
    <property type="entry name" value="LIPOYLTRANSFERASE 2, MITOCHONDRIAL-RELATED"/>
    <property type="match status" value="1"/>
</dbReference>